<dbReference type="KEGG" id="sita:101758483"/>
<feature type="chain" id="PRO_5016976268" description="Cathepsin propeptide inhibitor domain-containing protein" evidence="2">
    <location>
        <begin position="29"/>
        <end position="150"/>
    </location>
</feature>
<keyword evidence="2" id="KW-0732">Signal</keyword>
<reference evidence="3" key="1">
    <citation type="journal article" date="2012" name="Nat. Biotechnol.">
        <title>Reference genome sequence of the model plant Setaria.</title>
        <authorList>
            <person name="Bennetzen J.L."/>
            <person name="Schmutz J."/>
            <person name="Wang H."/>
            <person name="Percifield R."/>
            <person name="Hawkins J."/>
            <person name="Pontaroli A.C."/>
            <person name="Estep M."/>
            <person name="Feng L."/>
            <person name="Vaughn J.N."/>
            <person name="Grimwood J."/>
            <person name="Jenkins J."/>
            <person name="Barry K."/>
            <person name="Lindquist E."/>
            <person name="Hellsten U."/>
            <person name="Deshpande S."/>
            <person name="Wang X."/>
            <person name="Wu X."/>
            <person name="Mitros T."/>
            <person name="Triplett J."/>
            <person name="Yang X."/>
            <person name="Ye C.Y."/>
            <person name="Mauro-Herrera M."/>
            <person name="Wang L."/>
            <person name="Li P."/>
            <person name="Sharma M."/>
            <person name="Sharma R."/>
            <person name="Ronald P.C."/>
            <person name="Panaud O."/>
            <person name="Kellogg E.A."/>
            <person name="Brutnell T.P."/>
            <person name="Doust A.N."/>
            <person name="Tuskan G.A."/>
            <person name="Rokhsar D."/>
            <person name="Devos K.M."/>
        </authorList>
    </citation>
    <scope>NUCLEOTIDE SEQUENCE [LARGE SCALE GENOMIC DNA]</scope>
    <source>
        <strain evidence="3">Yugu1</strain>
    </source>
</reference>
<dbReference type="AlphaFoldDB" id="A0A368QKT9"/>
<sequence length="150" mass="16622">MARRLRRPSPVPVTRLLLLAGLAAIAVAVAIAVAAPAAKDPEDGQIRISVQYPTEEESQWLDRWAEKYRSKEPGSGFSVQPATDEESAYLNRIFSGSKNSGYEGRIEFDDNDRPRLVVDKFHSGARSSEPSDDLKNKEGESHAEHDVMEL</sequence>
<evidence type="ECO:0000313" key="3">
    <source>
        <dbReference type="EMBL" id="RCV18533.1"/>
    </source>
</evidence>
<feature type="signal peptide" evidence="2">
    <location>
        <begin position="1"/>
        <end position="28"/>
    </location>
</feature>
<feature type="compositionally biased region" description="Basic and acidic residues" evidence="1">
    <location>
        <begin position="132"/>
        <end position="150"/>
    </location>
</feature>
<reference evidence="3" key="2">
    <citation type="submission" date="2015-07" db="EMBL/GenBank/DDBJ databases">
        <authorList>
            <person name="Noorani M."/>
        </authorList>
    </citation>
    <scope>NUCLEOTIDE SEQUENCE</scope>
    <source>
        <strain evidence="3">Yugu1</strain>
    </source>
</reference>
<name>A0A368QKT9_SETIT</name>
<protein>
    <recommendedName>
        <fullName evidence="4">Cathepsin propeptide inhibitor domain-containing protein</fullName>
    </recommendedName>
</protein>
<dbReference type="EMBL" id="CM003530">
    <property type="protein sequence ID" value="RCV18533.1"/>
    <property type="molecule type" value="Genomic_DNA"/>
</dbReference>
<dbReference type="OrthoDB" id="624824at2759"/>
<proteinExistence type="predicted"/>
<feature type="region of interest" description="Disordered" evidence="1">
    <location>
        <begin position="121"/>
        <end position="150"/>
    </location>
</feature>
<evidence type="ECO:0008006" key="4">
    <source>
        <dbReference type="Google" id="ProtNLM"/>
    </source>
</evidence>
<accession>A0A368QKT9</accession>
<gene>
    <name evidence="3" type="ORF">SETIT_3G308200v2</name>
</gene>
<evidence type="ECO:0000256" key="1">
    <source>
        <dbReference type="SAM" id="MobiDB-lite"/>
    </source>
</evidence>
<evidence type="ECO:0000256" key="2">
    <source>
        <dbReference type="SAM" id="SignalP"/>
    </source>
</evidence>
<organism evidence="3">
    <name type="scientific">Setaria italica</name>
    <name type="common">Foxtail millet</name>
    <name type="synonym">Panicum italicum</name>
    <dbReference type="NCBI Taxonomy" id="4555"/>
    <lineage>
        <taxon>Eukaryota</taxon>
        <taxon>Viridiplantae</taxon>
        <taxon>Streptophyta</taxon>
        <taxon>Embryophyta</taxon>
        <taxon>Tracheophyta</taxon>
        <taxon>Spermatophyta</taxon>
        <taxon>Magnoliopsida</taxon>
        <taxon>Liliopsida</taxon>
        <taxon>Poales</taxon>
        <taxon>Poaceae</taxon>
        <taxon>PACMAD clade</taxon>
        <taxon>Panicoideae</taxon>
        <taxon>Panicodae</taxon>
        <taxon>Paniceae</taxon>
        <taxon>Cenchrinae</taxon>
        <taxon>Setaria</taxon>
    </lineage>
</organism>